<dbReference type="EMBL" id="LAZR01008384">
    <property type="protein sequence ID" value="KKM79100.1"/>
    <property type="molecule type" value="Genomic_DNA"/>
</dbReference>
<accession>A0A0F9MQV5</accession>
<comment type="caution">
    <text evidence="1">The sequence shown here is derived from an EMBL/GenBank/DDBJ whole genome shotgun (WGS) entry which is preliminary data.</text>
</comment>
<protein>
    <submittedName>
        <fullName evidence="1">Uncharacterized protein</fullName>
    </submittedName>
</protein>
<evidence type="ECO:0000313" key="1">
    <source>
        <dbReference type="EMBL" id="KKM79100.1"/>
    </source>
</evidence>
<gene>
    <name evidence="1" type="ORF">LCGC14_1353260</name>
</gene>
<reference evidence="1" key="1">
    <citation type="journal article" date="2015" name="Nature">
        <title>Complex archaea that bridge the gap between prokaryotes and eukaryotes.</title>
        <authorList>
            <person name="Spang A."/>
            <person name="Saw J.H."/>
            <person name="Jorgensen S.L."/>
            <person name="Zaremba-Niedzwiedzka K."/>
            <person name="Martijn J."/>
            <person name="Lind A.E."/>
            <person name="van Eijk R."/>
            <person name="Schleper C."/>
            <person name="Guy L."/>
            <person name="Ettema T.J."/>
        </authorList>
    </citation>
    <scope>NUCLEOTIDE SEQUENCE</scope>
</reference>
<proteinExistence type="predicted"/>
<dbReference type="AlphaFoldDB" id="A0A0F9MQV5"/>
<organism evidence="1">
    <name type="scientific">marine sediment metagenome</name>
    <dbReference type="NCBI Taxonomy" id="412755"/>
    <lineage>
        <taxon>unclassified sequences</taxon>
        <taxon>metagenomes</taxon>
        <taxon>ecological metagenomes</taxon>
    </lineage>
</organism>
<sequence length="136" mass="15466">MTDKLVKADSKLDIGFPLKDSDTDKKISVHAWFQSGPVVSDKKPWESGGLELKRILWKMWQLFPAANIRVDFSDVVLDGEDACGVGLEQVRHRYLFDPDKIKTEEDLQNLTDRIKASFQIPVKEGKIAYTVEGEDK</sequence>
<name>A0A0F9MQV5_9ZZZZ</name>